<feature type="domain" description="Peptidase M50" evidence="13">
    <location>
        <begin position="34"/>
        <end position="108"/>
    </location>
</feature>
<evidence type="ECO:0000313" key="15">
    <source>
        <dbReference type="Proteomes" id="UP000247790"/>
    </source>
</evidence>
<dbReference type="Pfam" id="PF02163">
    <property type="entry name" value="Peptidase_M50"/>
    <property type="match status" value="2"/>
</dbReference>
<keyword evidence="10" id="KW-0482">Metalloprotease</keyword>
<evidence type="ECO:0000256" key="5">
    <source>
        <dbReference type="ARBA" id="ARBA00022692"/>
    </source>
</evidence>
<evidence type="ECO:0000256" key="3">
    <source>
        <dbReference type="ARBA" id="ARBA00007931"/>
    </source>
</evidence>
<evidence type="ECO:0000256" key="10">
    <source>
        <dbReference type="ARBA" id="ARBA00023049"/>
    </source>
</evidence>
<evidence type="ECO:0000259" key="13">
    <source>
        <dbReference type="Pfam" id="PF02163"/>
    </source>
</evidence>
<dbReference type="GO" id="GO:0016020">
    <property type="term" value="C:membrane"/>
    <property type="evidence" value="ECO:0007669"/>
    <property type="project" value="UniProtKB-SubCell"/>
</dbReference>
<name>A0A2V4UW60_PAEBA</name>
<proteinExistence type="inferred from homology"/>
<protein>
    <submittedName>
        <fullName evidence="14">Stage IV sporulation protein FB</fullName>
    </submittedName>
</protein>
<evidence type="ECO:0000256" key="11">
    <source>
        <dbReference type="ARBA" id="ARBA00023136"/>
    </source>
</evidence>
<feature type="domain" description="Peptidase M50" evidence="13">
    <location>
        <begin position="115"/>
        <end position="148"/>
    </location>
</feature>
<keyword evidence="7" id="KW-0378">Hydrolase</keyword>
<evidence type="ECO:0000256" key="9">
    <source>
        <dbReference type="ARBA" id="ARBA00022989"/>
    </source>
</evidence>
<dbReference type="PANTHER" id="PTHR39188">
    <property type="entry name" value="MEMBRANE-ASSOCIATED ZINC METALLOPROTEASE M50B"/>
    <property type="match status" value="1"/>
</dbReference>
<dbReference type="EMBL" id="QJSW01000022">
    <property type="protein sequence ID" value="PYE44437.1"/>
    <property type="molecule type" value="Genomic_DNA"/>
</dbReference>
<evidence type="ECO:0000256" key="2">
    <source>
        <dbReference type="ARBA" id="ARBA00004141"/>
    </source>
</evidence>
<dbReference type="GO" id="GO:0008237">
    <property type="term" value="F:metallopeptidase activity"/>
    <property type="evidence" value="ECO:0007669"/>
    <property type="project" value="UniProtKB-KW"/>
</dbReference>
<gene>
    <name evidence="14" type="ORF">DFQ00_12215</name>
</gene>
<dbReference type="GO" id="GO:0046872">
    <property type="term" value="F:metal ion binding"/>
    <property type="evidence" value="ECO:0007669"/>
    <property type="project" value="UniProtKB-KW"/>
</dbReference>
<keyword evidence="5 12" id="KW-0812">Transmembrane</keyword>
<dbReference type="AlphaFoldDB" id="A0A2V4UW60"/>
<keyword evidence="11 12" id="KW-0472">Membrane</keyword>
<feature type="transmembrane region" description="Helical" evidence="12">
    <location>
        <begin position="120"/>
        <end position="138"/>
    </location>
</feature>
<keyword evidence="4" id="KW-0645">Protease</keyword>
<feature type="transmembrane region" description="Helical" evidence="12">
    <location>
        <begin position="159"/>
        <end position="180"/>
    </location>
</feature>
<dbReference type="Proteomes" id="UP000247790">
    <property type="component" value="Unassembled WGS sequence"/>
</dbReference>
<comment type="caution">
    <text evidence="14">The sequence shown here is derived from an EMBL/GenBank/DDBJ whole genome shotgun (WGS) entry which is preliminary data.</text>
</comment>
<dbReference type="InterPro" id="IPR008915">
    <property type="entry name" value="Peptidase_M50"/>
</dbReference>
<dbReference type="GO" id="GO:0006508">
    <property type="term" value="P:proteolysis"/>
    <property type="evidence" value="ECO:0007669"/>
    <property type="project" value="UniProtKB-KW"/>
</dbReference>
<evidence type="ECO:0000256" key="6">
    <source>
        <dbReference type="ARBA" id="ARBA00022723"/>
    </source>
</evidence>
<accession>A0A2V4UW60</accession>
<feature type="transmembrane region" description="Helical" evidence="12">
    <location>
        <begin position="186"/>
        <end position="202"/>
    </location>
</feature>
<keyword evidence="6" id="KW-0479">Metal-binding</keyword>
<evidence type="ECO:0000256" key="8">
    <source>
        <dbReference type="ARBA" id="ARBA00022833"/>
    </source>
</evidence>
<keyword evidence="8" id="KW-0862">Zinc</keyword>
<reference evidence="14 15" key="1">
    <citation type="submission" date="2018-06" db="EMBL/GenBank/DDBJ databases">
        <title>Genomic Encyclopedia of Type Strains, Phase III (KMG-III): the genomes of soil and plant-associated and newly described type strains.</title>
        <authorList>
            <person name="Whitman W."/>
        </authorList>
    </citation>
    <scope>NUCLEOTIDE SEQUENCE [LARGE SCALE GENOMIC DNA]</scope>
    <source>
        <strain evidence="14 15">CECT 7022</strain>
    </source>
</reference>
<keyword evidence="9 12" id="KW-1133">Transmembrane helix</keyword>
<feature type="transmembrane region" description="Helical" evidence="12">
    <location>
        <begin position="85"/>
        <end position="108"/>
    </location>
</feature>
<organism evidence="14 15">
    <name type="scientific">Paenibacillus barcinonensis</name>
    <dbReference type="NCBI Taxonomy" id="198119"/>
    <lineage>
        <taxon>Bacteria</taxon>
        <taxon>Bacillati</taxon>
        <taxon>Bacillota</taxon>
        <taxon>Bacilli</taxon>
        <taxon>Bacillales</taxon>
        <taxon>Paenibacillaceae</taxon>
        <taxon>Paenibacillus</taxon>
    </lineage>
</organism>
<comment type="cofactor">
    <cofactor evidence="1">
        <name>Zn(2+)</name>
        <dbReference type="ChEBI" id="CHEBI:29105"/>
    </cofactor>
</comment>
<feature type="transmembrane region" description="Helical" evidence="12">
    <location>
        <begin position="12"/>
        <end position="43"/>
    </location>
</feature>
<evidence type="ECO:0000313" key="14">
    <source>
        <dbReference type="EMBL" id="PYE44437.1"/>
    </source>
</evidence>
<sequence length="289" mass="32634">MSPLIRVWGVRISLHPFFVIIMMTSLLTGHFIELITLFAIVFIHECGHAAAAALLGCRVQSIQMLPFGGVAVIEDGGKLTAYREIAIALAGPLQNLLMVGMVILLRYFQMGDPVFLDYVIQANMLIALFNLLPVLPLDGGKIVQALVSLWAPYYITLMWSYRISILCSAGVILVAFSRWFAGDYGLPLNILLIGLFLFYSNVTDYRNVPYRFIRFLMNREAVFVRHAAAGSLAQPIISFPAKPLDTILRLLKRERYHMVYVMNKQGRVMAVLPEQRVIGSYFQQNMDKR</sequence>
<comment type="similarity">
    <text evidence="3">Belongs to the peptidase M50B family.</text>
</comment>
<dbReference type="PANTHER" id="PTHR39188:SF3">
    <property type="entry name" value="STAGE IV SPORULATION PROTEIN FB"/>
    <property type="match status" value="1"/>
</dbReference>
<comment type="subcellular location">
    <subcellularLocation>
        <location evidence="2">Membrane</location>
        <topology evidence="2">Multi-pass membrane protein</topology>
    </subcellularLocation>
</comment>
<evidence type="ECO:0000256" key="4">
    <source>
        <dbReference type="ARBA" id="ARBA00022670"/>
    </source>
</evidence>
<evidence type="ECO:0000256" key="1">
    <source>
        <dbReference type="ARBA" id="ARBA00001947"/>
    </source>
</evidence>
<evidence type="ECO:0000256" key="7">
    <source>
        <dbReference type="ARBA" id="ARBA00022801"/>
    </source>
</evidence>
<evidence type="ECO:0000256" key="12">
    <source>
        <dbReference type="SAM" id="Phobius"/>
    </source>
</evidence>